<dbReference type="EMBL" id="QMWO01000062">
    <property type="protein sequence ID" value="RLG69601.1"/>
    <property type="molecule type" value="Genomic_DNA"/>
</dbReference>
<accession>A0A497JFS5</accession>
<comment type="caution">
    <text evidence="1">The sequence shown here is derived from an EMBL/GenBank/DDBJ whole genome shotgun (WGS) entry which is preliminary data.</text>
</comment>
<proteinExistence type="predicted"/>
<evidence type="ECO:0000313" key="1">
    <source>
        <dbReference type="EMBL" id="RLG69601.1"/>
    </source>
</evidence>
<sequence length="60" mass="6725">MPKEIAEGLKEAGIEPSRAIKKALGEMYRNILLHRLKKHSAKLKGISDRELTEAIKEGRA</sequence>
<evidence type="ECO:0000313" key="2">
    <source>
        <dbReference type="Proteomes" id="UP000277633"/>
    </source>
</evidence>
<organism evidence="1 2">
    <name type="scientific">Candidatus Iainarchaeum sp</name>
    <dbReference type="NCBI Taxonomy" id="3101447"/>
    <lineage>
        <taxon>Archaea</taxon>
        <taxon>Candidatus Iainarchaeota</taxon>
        <taxon>Candidatus Iainarchaeia</taxon>
        <taxon>Candidatus Iainarchaeales</taxon>
        <taxon>Candidatus Iainarchaeaceae</taxon>
        <taxon>Candidatus Iainarchaeum</taxon>
    </lineage>
</organism>
<dbReference type="Proteomes" id="UP000277633">
    <property type="component" value="Unassembled WGS sequence"/>
</dbReference>
<gene>
    <name evidence="1" type="ORF">DRO07_01985</name>
</gene>
<name>A0A497JFS5_9ARCH</name>
<reference evidence="1 2" key="1">
    <citation type="submission" date="2018-06" db="EMBL/GenBank/DDBJ databases">
        <title>Extensive metabolic versatility and redundancy in microbially diverse, dynamic hydrothermal sediments.</title>
        <authorList>
            <person name="Dombrowski N."/>
            <person name="Teske A."/>
            <person name="Baker B.J."/>
        </authorList>
    </citation>
    <scope>NUCLEOTIDE SEQUENCE [LARGE SCALE GENOMIC DNA]</scope>
    <source>
        <strain evidence="1">B9_G13</strain>
    </source>
</reference>
<dbReference type="AlphaFoldDB" id="A0A497JFS5"/>
<protein>
    <submittedName>
        <fullName evidence="1">Uncharacterized protein</fullName>
    </submittedName>
</protein>